<dbReference type="SUPFAM" id="SSF56214">
    <property type="entry name" value="4'-phosphopantetheinyl transferase"/>
    <property type="match status" value="2"/>
</dbReference>
<proteinExistence type="inferred from homology"/>
<comment type="similarity">
    <text evidence="1">Belongs to the P-Pant transferase superfamily. Gsp/Sfp/HetI/AcpT family.</text>
</comment>
<evidence type="ECO:0000256" key="1">
    <source>
        <dbReference type="ARBA" id="ARBA00010990"/>
    </source>
</evidence>
<dbReference type="EMBL" id="UHDZ01000001">
    <property type="protein sequence ID" value="SUM67003.1"/>
    <property type="molecule type" value="Genomic_DNA"/>
</dbReference>
<accession>A0A380GYA1</accession>
<dbReference type="InterPro" id="IPR037143">
    <property type="entry name" value="4-PPantetheinyl_Trfase_dom_sf"/>
</dbReference>
<keyword evidence="2 4" id="KW-0808">Transferase</keyword>
<evidence type="ECO:0000313" key="4">
    <source>
        <dbReference type="EMBL" id="SUM67003.1"/>
    </source>
</evidence>
<dbReference type="PANTHER" id="PTHR12215:SF10">
    <property type="entry name" value="L-AMINOADIPATE-SEMIALDEHYDE DEHYDROGENASE-PHOSPHOPANTETHEINYL TRANSFERASE"/>
    <property type="match status" value="1"/>
</dbReference>
<dbReference type="Gene3D" id="3.90.470.20">
    <property type="entry name" value="4'-phosphopantetheinyl transferase domain"/>
    <property type="match status" value="2"/>
</dbReference>
<sequence length="234" mass="27532">MIYKKYIIDSMNSLPIENVLQDLTKGYVSIIIVMSQKFDNKELNYNYLTNDQIKRLENILLPNDRKNFLISHSIVNLFYCSINNCEVINLKYIYSQYQKPYIDNEYNIQFNISHTMGCNVVAFSQNASIGIDVEYKDRDIDFLDIINKYFTIFEKNYIKQQSTRFFECWVAKEAYLKCMGCGLINGLINTEIDIIDSNHFQIINKNSHKTHVIRIEHINNTHVMGVTSMEVKNE</sequence>
<protein>
    <submittedName>
        <fullName evidence="4">4'-phosphopantetheinyl transferase</fullName>
        <ecNumber evidence="4">2.7.8.-</ecNumber>
    </submittedName>
</protein>
<gene>
    <name evidence="4" type="primary">sfp</name>
    <name evidence="4" type="ORF">NCTC11807_00086</name>
</gene>
<dbReference type="AlphaFoldDB" id="A0A380GYA1"/>
<keyword evidence="5" id="KW-1185">Reference proteome</keyword>
<feature type="domain" description="4'-phosphopantetheinyl transferase" evidence="3">
    <location>
        <begin position="128"/>
        <end position="226"/>
    </location>
</feature>
<organism evidence="4 5">
    <name type="scientific">Staphylococcus saccharolyticus</name>
    <dbReference type="NCBI Taxonomy" id="33028"/>
    <lineage>
        <taxon>Bacteria</taxon>
        <taxon>Bacillati</taxon>
        <taxon>Bacillota</taxon>
        <taxon>Bacilli</taxon>
        <taxon>Bacillales</taxon>
        <taxon>Staphylococcaceae</taxon>
        <taxon>Staphylococcus</taxon>
    </lineage>
</organism>
<evidence type="ECO:0000256" key="2">
    <source>
        <dbReference type="ARBA" id="ARBA00022679"/>
    </source>
</evidence>
<dbReference type="PANTHER" id="PTHR12215">
    <property type="entry name" value="PHOSPHOPANTETHEINE TRANSFERASE"/>
    <property type="match status" value="1"/>
</dbReference>
<dbReference type="GO" id="GO:0008897">
    <property type="term" value="F:holo-[acyl-carrier-protein] synthase activity"/>
    <property type="evidence" value="ECO:0007669"/>
    <property type="project" value="InterPro"/>
</dbReference>
<name>A0A380GYA1_9STAP</name>
<dbReference type="Proteomes" id="UP000255425">
    <property type="component" value="Unassembled WGS sequence"/>
</dbReference>
<dbReference type="GO" id="GO:0000287">
    <property type="term" value="F:magnesium ion binding"/>
    <property type="evidence" value="ECO:0007669"/>
    <property type="project" value="InterPro"/>
</dbReference>
<dbReference type="GO" id="GO:0019878">
    <property type="term" value="P:lysine biosynthetic process via aminoadipic acid"/>
    <property type="evidence" value="ECO:0007669"/>
    <property type="project" value="TreeGrafter"/>
</dbReference>
<evidence type="ECO:0000313" key="5">
    <source>
        <dbReference type="Proteomes" id="UP000255425"/>
    </source>
</evidence>
<dbReference type="Pfam" id="PF01648">
    <property type="entry name" value="ACPS"/>
    <property type="match status" value="1"/>
</dbReference>
<evidence type="ECO:0000259" key="3">
    <source>
        <dbReference type="Pfam" id="PF01648"/>
    </source>
</evidence>
<dbReference type="GO" id="GO:0005829">
    <property type="term" value="C:cytosol"/>
    <property type="evidence" value="ECO:0007669"/>
    <property type="project" value="TreeGrafter"/>
</dbReference>
<reference evidence="4 5" key="1">
    <citation type="submission" date="2018-06" db="EMBL/GenBank/DDBJ databases">
        <authorList>
            <consortium name="Pathogen Informatics"/>
            <person name="Doyle S."/>
        </authorList>
    </citation>
    <scope>NUCLEOTIDE SEQUENCE [LARGE SCALE GENOMIC DNA]</scope>
    <source>
        <strain evidence="4 5">NCTC11807</strain>
    </source>
</reference>
<dbReference type="EC" id="2.7.8.-" evidence="4"/>
<dbReference type="InterPro" id="IPR008278">
    <property type="entry name" value="4-PPantetheinyl_Trfase_dom"/>
</dbReference>
<dbReference type="InterPro" id="IPR050559">
    <property type="entry name" value="P-Pant_transferase_sf"/>
</dbReference>
<dbReference type="RefSeq" id="WP_115312480.1">
    <property type="nucleotide sequence ID" value="NZ_JAZESP010000001.1"/>
</dbReference>